<feature type="transmembrane region" description="Helical" evidence="8">
    <location>
        <begin position="165"/>
        <end position="188"/>
    </location>
</feature>
<keyword evidence="6 8" id="KW-1133">Transmembrane helix</keyword>
<evidence type="ECO:0000256" key="1">
    <source>
        <dbReference type="ARBA" id="ARBA00004651"/>
    </source>
</evidence>
<feature type="transmembrane region" description="Helical" evidence="8">
    <location>
        <begin position="289"/>
        <end position="313"/>
    </location>
</feature>
<dbReference type="EMBL" id="NHON01000073">
    <property type="protein sequence ID" value="OWJ63957.1"/>
    <property type="molecule type" value="Genomic_DNA"/>
</dbReference>
<comment type="similarity">
    <text evidence="2 8">Belongs to the binding-protein-dependent transport system permease family.</text>
</comment>
<evidence type="ECO:0000259" key="9">
    <source>
        <dbReference type="PROSITE" id="PS50928"/>
    </source>
</evidence>
<evidence type="ECO:0000256" key="4">
    <source>
        <dbReference type="ARBA" id="ARBA00022475"/>
    </source>
</evidence>
<sequence>MTGVDHSSPAPIPAMHGNVPSIKAGRASGLRRVWRWRGYYLMLLPGLLYFVVFHYLPIWQAKLAFQDYRIIGPSVWVGLKHFRALFESPVFYQVLWNTLLISAMKLVILFPVPVIVALLVNEVQGSRFRRFVQSAIYLPHFLSWIVIAGVFIAVLSPTDGTVNDILGLFGFAPVPFMTSEGSILWVLVFSEMWRSAGWDSLLFLAAVMAIDPQLYDAATIDGAGRWRKVWHVTLPALVPTMATVFILNLGAFMSAGFDQVFNFSNDAIRDRIDILDTYVYRMGILGGEYAYATAAGVFKAVIGMGMILAAHFVSKRITGKGVW</sequence>
<dbReference type="GO" id="GO:0005886">
    <property type="term" value="C:plasma membrane"/>
    <property type="evidence" value="ECO:0007669"/>
    <property type="project" value="UniProtKB-SubCell"/>
</dbReference>
<keyword evidence="7 8" id="KW-0472">Membrane</keyword>
<dbReference type="PANTHER" id="PTHR43227:SF11">
    <property type="entry name" value="BLL4140 PROTEIN"/>
    <property type="match status" value="1"/>
</dbReference>
<dbReference type="InterPro" id="IPR000515">
    <property type="entry name" value="MetI-like"/>
</dbReference>
<evidence type="ECO:0000256" key="8">
    <source>
        <dbReference type="RuleBase" id="RU363032"/>
    </source>
</evidence>
<dbReference type="Proteomes" id="UP000196655">
    <property type="component" value="Unassembled WGS sequence"/>
</dbReference>
<dbReference type="Gene3D" id="1.10.3720.10">
    <property type="entry name" value="MetI-like"/>
    <property type="match status" value="1"/>
</dbReference>
<dbReference type="STRING" id="1122125.GCA_000423185_06585"/>
<reference evidence="11" key="1">
    <citation type="submission" date="2017-05" db="EMBL/GenBank/DDBJ databases">
        <authorList>
            <person name="Macchi M."/>
            <person name="Festa S."/>
            <person name="Coppotelli B.M."/>
            <person name="Morelli I.S."/>
        </authorList>
    </citation>
    <scope>NUCLEOTIDE SEQUENCE [LARGE SCALE GENOMIC DNA]</scope>
    <source>
        <strain evidence="11">I</strain>
    </source>
</reference>
<name>A0A211ZFR0_9PROT</name>
<evidence type="ECO:0000313" key="11">
    <source>
        <dbReference type="Proteomes" id="UP000196655"/>
    </source>
</evidence>
<dbReference type="AlphaFoldDB" id="A0A211ZFR0"/>
<protein>
    <submittedName>
        <fullName evidence="10">Protein lplB</fullName>
    </submittedName>
</protein>
<feature type="transmembrane region" description="Helical" evidence="8">
    <location>
        <begin position="131"/>
        <end position="153"/>
    </location>
</feature>
<feature type="transmembrane region" description="Helical" evidence="8">
    <location>
        <begin position="94"/>
        <end position="119"/>
    </location>
</feature>
<evidence type="ECO:0000256" key="6">
    <source>
        <dbReference type="ARBA" id="ARBA00022989"/>
    </source>
</evidence>
<evidence type="ECO:0000256" key="5">
    <source>
        <dbReference type="ARBA" id="ARBA00022692"/>
    </source>
</evidence>
<evidence type="ECO:0000256" key="7">
    <source>
        <dbReference type="ARBA" id="ARBA00023136"/>
    </source>
</evidence>
<feature type="transmembrane region" description="Helical" evidence="8">
    <location>
        <begin position="234"/>
        <end position="257"/>
    </location>
</feature>
<dbReference type="InterPro" id="IPR050809">
    <property type="entry name" value="UgpAE/MalFG_permease"/>
</dbReference>
<dbReference type="InterPro" id="IPR035906">
    <property type="entry name" value="MetI-like_sf"/>
</dbReference>
<dbReference type="SUPFAM" id="SSF161098">
    <property type="entry name" value="MetI-like"/>
    <property type="match status" value="1"/>
</dbReference>
<dbReference type="Pfam" id="PF00528">
    <property type="entry name" value="BPD_transp_1"/>
    <property type="match status" value="1"/>
</dbReference>
<dbReference type="PANTHER" id="PTHR43227">
    <property type="entry name" value="BLL4140 PROTEIN"/>
    <property type="match status" value="1"/>
</dbReference>
<evidence type="ECO:0000313" key="10">
    <source>
        <dbReference type="EMBL" id="OWJ63957.1"/>
    </source>
</evidence>
<feature type="transmembrane region" description="Helical" evidence="8">
    <location>
        <begin position="38"/>
        <end position="56"/>
    </location>
</feature>
<feature type="domain" description="ABC transmembrane type-1" evidence="9">
    <location>
        <begin position="95"/>
        <end position="310"/>
    </location>
</feature>
<keyword evidence="3 8" id="KW-0813">Transport</keyword>
<dbReference type="PROSITE" id="PS50928">
    <property type="entry name" value="ABC_TM1"/>
    <property type="match status" value="1"/>
</dbReference>
<organism evidence="10 11">
    <name type="scientific">Inquilinus limosus</name>
    <dbReference type="NCBI Taxonomy" id="171674"/>
    <lineage>
        <taxon>Bacteria</taxon>
        <taxon>Pseudomonadati</taxon>
        <taxon>Pseudomonadota</taxon>
        <taxon>Alphaproteobacteria</taxon>
        <taxon>Rhodospirillales</taxon>
        <taxon>Rhodospirillaceae</taxon>
        <taxon>Inquilinus</taxon>
    </lineage>
</organism>
<comment type="caution">
    <text evidence="10">The sequence shown here is derived from an EMBL/GenBank/DDBJ whole genome shotgun (WGS) entry which is preliminary data.</text>
</comment>
<keyword evidence="4" id="KW-1003">Cell membrane</keyword>
<proteinExistence type="inferred from homology"/>
<gene>
    <name evidence="10" type="ORF">BWR60_27135</name>
</gene>
<keyword evidence="11" id="KW-1185">Reference proteome</keyword>
<evidence type="ECO:0000256" key="2">
    <source>
        <dbReference type="ARBA" id="ARBA00009306"/>
    </source>
</evidence>
<comment type="subcellular location">
    <subcellularLocation>
        <location evidence="1 8">Cell membrane</location>
        <topology evidence="1 8">Multi-pass membrane protein</topology>
    </subcellularLocation>
</comment>
<keyword evidence="5 8" id="KW-0812">Transmembrane</keyword>
<accession>A0A211ZFR0</accession>
<dbReference type="GO" id="GO:0055085">
    <property type="term" value="P:transmembrane transport"/>
    <property type="evidence" value="ECO:0007669"/>
    <property type="project" value="InterPro"/>
</dbReference>
<evidence type="ECO:0000256" key="3">
    <source>
        <dbReference type="ARBA" id="ARBA00022448"/>
    </source>
</evidence>
<dbReference type="CDD" id="cd06261">
    <property type="entry name" value="TM_PBP2"/>
    <property type="match status" value="1"/>
</dbReference>